<comment type="subcellular location">
    <subcellularLocation>
        <location evidence="1">Membrane</location>
        <topology evidence="1">Single-pass type I membrane protein</topology>
    </subcellularLocation>
</comment>
<dbReference type="GO" id="GO:0016020">
    <property type="term" value="C:membrane"/>
    <property type="evidence" value="ECO:0007669"/>
    <property type="project" value="UniProtKB-SubCell"/>
</dbReference>
<dbReference type="PANTHER" id="PTHR48063:SF93">
    <property type="entry name" value="LEUCINE-RICH REPEAT-CONTAINING N-TERMINAL PLANT-TYPE DOMAIN-CONTAINING PROTEIN"/>
    <property type="match status" value="1"/>
</dbReference>
<reference evidence="7" key="2">
    <citation type="submission" date="2018-05" db="EMBL/GenBank/DDBJ databases">
        <title>OpunRS2 (Oryza punctata Reference Sequence Version 2).</title>
        <authorList>
            <person name="Zhang J."/>
            <person name="Kudrna D."/>
            <person name="Lee S."/>
            <person name="Talag J."/>
            <person name="Welchert J."/>
            <person name="Wing R.A."/>
        </authorList>
    </citation>
    <scope>NUCLEOTIDE SEQUENCE [LARGE SCALE GENOMIC DNA]</scope>
</reference>
<evidence type="ECO:0000313" key="7">
    <source>
        <dbReference type="EnsemblPlants" id="OPUNC01G21780.1"/>
    </source>
</evidence>
<dbReference type="SUPFAM" id="SSF52058">
    <property type="entry name" value="L domain-like"/>
    <property type="match status" value="1"/>
</dbReference>
<keyword evidence="4" id="KW-1133">Transmembrane helix</keyword>
<dbReference type="PANTHER" id="PTHR48063">
    <property type="entry name" value="LRR RECEPTOR-LIKE KINASE"/>
    <property type="match status" value="1"/>
</dbReference>
<evidence type="ECO:0000256" key="2">
    <source>
        <dbReference type="ARBA" id="ARBA00022692"/>
    </source>
</evidence>
<keyword evidence="8" id="KW-1185">Reference proteome</keyword>
<proteinExistence type="predicted"/>
<organism evidence="7">
    <name type="scientific">Oryza punctata</name>
    <name type="common">Red rice</name>
    <dbReference type="NCBI Taxonomy" id="4537"/>
    <lineage>
        <taxon>Eukaryota</taxon>
        <taxon>Viridiplantae</taxon>
        <taxon>Streptophyta</taxon>
        <taxon>Embryophyta</taxon>
        <taxon>Tracheophyta</taxon>
        <taxon>Spermatophyta</taxon>
        <taxon>Magnoliopsida</taxon>
        <taxon>Liliopsida</taxon>
        <taxon>Poales</taxon>
        <taxon>Poaceae</taxon>
        <taxon>BOP clade</taxon>
        <taxon>Oryzoideae</taxon>
        <taxon>Oryzeae</taxon>
        <taxon>Oryzinae</taxon>
        <taxon>Oryza</taxon>
    </lineage>
</organism>
<keyword evidence="5" id="KW-0472">Membrane</keyword>
<keyword evidence="2" id="KW-0812">Transmembrane</keyword>
<dbReference type="Proteomes" id="UP000026962">
    <property type="component" value="Chromosome 1"/>
</dbReference>
<dbReference type="InterPro" id="IPR046956">
    <property type="entry name" value="RLP23-like"/>
</dbReference>
<dbReference type="Gene3D" id="3.80.10.10">
    <property type="entry name" value="Ribonuclease Inhibitor"/>
    <property type="match status" value="1"/>
</dbReference>
<evidence type="ECO:0000256" key="6">
    <source>
        <dbReference type="ARBA" id="ARBA00023180"/>
    </source>
</evidence>
<evidence type="ECO:0000313" key="8">
    <source>
        <dbReference type="Proteomes" id="UP000026962"/>
    </source>
</evidence>
<dbReference type="EnsemblPlants" id="OPUNC01G21780.1">
    <property type="protein sequence ID" value="OPUNC01G21780.1"/>
    <property type="gene ID" value="OPUNC01G21780"/>
</dbReference>
<dbReference type="HOGENOM" id="CLU_2350353_0_0_1"/>
<keyword evidence="3" id="KW-0732">Signal</keyword>
<reference evidence="7" key="1">
    <citation type="submission" date="2015-04" db="UniProtKB">
        <authorList>
            <consortium name="EnsemblPlants"/>
        </authorList>
    </citation>
    <scope>IDENTIFICATION</scope>
</reference>
<dbReference type="AlphaFoldDB" id="A0A0E0JKS2"/>
<dbReference type="InterPro" id="IPR032675">
    <property type="entry name" value="LRR_dom_sf"/>
</dbReference>
<dbReference type="InterPro" id="IPR001611">
    <property type="entry name" value="Leu-rich_rpt"/>
</dbReference>
<evidence type="ECO:0000256" key="4">
    <source>
        <dbReference type="ARBA" id="ARBA00022989"/>
    </source>
</evidence>
<name>A0A0E0JKS2_ORYPU</name>
<dbReference type="Pfam" id="PF00560">
    <property type="entry name" value="LRR_1"/>
    <property type="match status" value="1"/>
</dbReference>
<accession>A0A0E0JKS2</accession>
<dbReference type="Gramene" id="OPUNC01G21780.1">
    <property type="protein sequence ID" value="OPUNC01G21780.1"/>
    <property type="gene ID" value="OPUNC01G21780"/>
</dbReference>
<evidence type="ECO:0000256" key="1">
    <source>
        <dbReference type="ARBA" id="ARBA00004479"/>
    </source>
</evidence>
<keyword evidence="6" id="KW-0325">Glycoprotein</keyword>
<sequence length="97" mass="10996">MADLRSSSLGSRIPTWLRSQVGIQILAISNASITDSVPDCFWSYFFLDLSNNQLTGMLPERLELMQAHLIDLSKNRLSGPNNSMEYLADWHHSNINM</sequence>
<dbReference type="STRING" id="4537.A0A0E0JKS2"/>
<evidence type="ECO:0000256" key="5">
    <source>
        <dbReference type="ARBA" id="ARBA00023136"/>
    </source>
</evidence>
<evidence type="ECO:0000256" key="3">
    <source>
        <dbReference type="ARBA" id="ARBA00022729"/>
    </source>
</evidence>
<protein>
    <recommendedName>
        <fullName evidence="9">Leucine-rich repeat-containing N-terminal plant-type domain-containing protein</fullName>
    </recommendedName>
</protein>
<evidence type="ECO:0008006" key="9">
    <source>
        <dbReference type="Google" id="ProtNLM"/>
    </source>
</evidence>